<feature type="region of interest" description="Disordered" evidence="1">
    <location>
        <begin position="1"/>
        <end position="33"/>
    </location>
</feature>
<evidence type="ECO:0000313" key="2">
    <source>
        <dbReference type="EMBL" id="KAE8272176.1"/>
    </source>
</evidence>
<feature type="compositionally biased region" description="Low complexity" evidence="1">
    <location>
        <begin position="456"/>
        <end position="468"/>
    </location>
</feature>
<feature type="compositionally biased region" description="Low complexity" evidence="1">
    <location>
        <begin position="306"/>
        <end position="316"/>
    </location>
</feature>
<sequence>MAYTYSSYAGSLRPESSLPTIEEGLSHLQDSSNSEDAIHQLRNQQHIIHSPKNSNFLPPGHQSPTTRIVSGGSSSSGTAVDRISTDGKPPRSRHGTADSIISNGSNISLNESELFRGAQYALAHLQESIHSQEQEITATSVALSQHYRHAHLDRTERIEDANLTGISQVPKTPGSTTRRTYGNDMVESPSLPSSLRNALATPRSKSVTFAPSPPGSPSPAQQQDAASELSAGSEPEIDGLSTSEQAMLSEWTRIPPSESSPPSSRSIARNSPRRSPSPLDAPLQQQQSEVEIQPEAEVESQFAVESSPSPSPRSSSALLRTNRRSISPSLHTSVAHTPSRLRNVVTLTDTESSVDSNHAPEEEDEDEDLSHERSPPPSRPSSRQAHSSPHRLSRTPVQSLPQPPTAFLPIPFSSPLAQSLTQAKSPATLTGTSTGTAVTAGTGTFATAESFQTAPSSTGTRTSTLSGTKEAGDSHELHQGLPPPRFPSLFGADTSFSVERDEEPVVEEEEEKEEEDEMVRSIEDSLSRLTRAAQLISSATASAFAQIGGRQAADTEMQDKLEEDEEAAGETSQTIEELAHGANLVQEMHELHAALQANLLRRLQAAERGQVREREERVQLEGNVKRLVVGLMKGDSVSGEEDGALAEEGEEMEMLFGKFRAWALHMGSMKDRLENSSSVGPEPAGTSRSSNSKTETDRLLSLQSELDRLTAELEIAEQAHLTIQARVAEVESERDELKDEQGVFELELSNVRRERDQLRSEAEDVAEELSLAERRISVLEVQVAEESAGRSQADAYRRRLEEGFEAQLADLRRELEDLRRENVKLEEGRRQVEERGREEVGGAVRALREREREVEKLLSDLGTERQMRARLEREREELIAAIPIPDEKDDEDQEEALLASKLEEAEGKVGLQASRIKELEKESANADLEIAKLLKVRDRMEQENANYAMALAAKQQELSLLKRNTGRTSAANMTTAAAATPLGLLKTPRANDKHRQDQADPLSTVRRRPPTAVLQSLILNTETPLPSSRIAHRSRMSGLHQASSGKEDAYTTTTEEEEERSEIGDEVTPLRAGQGLTKGSRVLGERGGVPASSSNGAGSKPRLSSRASLGSAVRASRVAVNDENAPPPPPPLPSRGSSATSSTGTSLNGGGARRARSSLGAGALSGTATTSAAATRASAVGARRTSLGVVGNSGSRTERPSRAIAPSPTPSMASVTSTSSVASSGYTSTSTSNSIASTSTRTGVLRSAAAARKSGVGVDSRMMASTPTPASASGRGASSGSVLGRERTVNRPRESGVRVASGSSSSVRASGSKASTTSVGPSSSSSARTALKRSSPDEEPEPIKAPPQQQHHHSASASAASSSSRSTVVPRLSRTQQLGASSLSTHSLSQSSRSVSNGSVRDEEMTEEELSGSVGPMMPSASGSGASLGARRVVSGRLSDVASSRAGPSGPRPGSSVPGGARRPSYGLAGSAARVPSYERRMLPA</sequence>
<accession>A0A8X7NDU8</accession>
<organism evidence="2 3">
    <name type="scientific">Tilletia walkeri</name>
    <dbReference type="NCBI Taxonomy" id="117179"/>
    <lineage>
        <taxon>Eukaryota</taxon>
        <taxon>Fungi</taxon>
        <taxon>Dikarya</taxon>
        <taxon>Basidiomycota</taxon>
        <taxon>Ustilaginomycotina</taxon>
        <taxon>Exobasidiomycetes</taxon>
        <taxon>Tilletiales</taxon>
        <taxon>Tilletiaceae</taxon>
        <taxon>Tilletia</taxon>
    </lineage>
</organism>
<protein>
    <submittedName>
        <fullName evidence="2">Uncharacterized protein</fullName>
    </submittedName>
</protein>
<feature type="region of interest" description="Disordered" evidence="1">
    <location>
        <begin position="550"/>
        <end position="571"/>
    </location>
</feature>
<keyword evidence="3" id="KW-1185">Reference proteome</keyword>
<feature type="compositionally biased region" description="Low complexity" evidence="1">
    <location>
        <begin position="253"/>
        <end position="278"/>
    </location>
</feature>
<reference evidence="2" key="1">
    <citation type="submission" date="2016-04" db="EMBL/GenBank/DDBJ databases">
        <authorList>
            <person name="Nguyen H.D."/>
            <person name="Samba Siva P."/>
            <person name="Cullis J."/>
            <person name="Levesque C.A."/>
            <person name="Hambleton S."/>
        </authorList>
    </citation>
    <scope>NUCLEOTIDE SEQUENCE</scope>
    <source>
        <strain evidence="2">DAOMC 236422</strain>
    </source>
</reference>
<feature type="compositionally biased region" description="Polar residues" evidence="1">
    <location>
        <begin position="345"/>
        <end position="356"/>
    </location>
</feature>
<feature type="compositionally biased region" description="Low complexity" evidence="1">
    <location>
        <begin position="1157"/>
        <end position="1186"/>
    </location>
</feature>
<feature type="compositionally biased region" description="Low complexity" evidence="1">
    <location>
        <begin position="1442"/>
        <end position="1465"/>
    </location>
</feature>
<name>A0A8X7NDU8_9BASI</name>
<feature type="region of interest" description="Disordered" evidence="1">
    <location>
        <begin position="448"/>
        <end position="519"/>
    </location>
</feature>
<feature type="compositionally biased region" description="Basic and acidic residues" evidence="1">
    <location>
        <begin position="989"/>
        <end position="998"/>
    </location>
</feature>
<feature type="compositionally biased region" description="Polar residues" evidence="1">
    <location>
        <begin position="164"/>
        <end position="180"/>
    </location>
</feature>
<evidence type="ECO:0000313" key="3">
    <source>
        <dbReference type="Proteomes" id="UP000078113"/>
    </source>
</evidence>
<feature type="compositionally biased region" description="Low complexity" evidence="1">
    <location>
        <begin position="1270"/>
        <end position="1281"/>
    </location>
</feature>
<comment type="caution">
    <text evidence="2">The sequence shown here is derived from an EMBL/GenBank/DDBJ whole genome shotgun (WGS) entry which is preliminary data.</text>
</comment>
<proteinExistence type="predicted"/>
<feature type="compositionally biased region" description="Acidic residues" evidence="1">
    <location>
        <begin position="500"/>
        <end position="517"/>
    </location>
</feature>
<feature type="compositionally biased region" description="Low complexity" evidence="1">
    <location>
        <begin position="1210"/>
        <end position="1242"/>
    </location>
</feature>
<reference evidence="2" key="2">
    <citation type="journal article" date="2019" name="IMA Fungus">
        <title>Genome sequencing and comparison of five Tilletia species to identify candidate genes for the detection of regulated species infecting wheat.</title>
        <authorList>
            <person name="Nguyen H.D.T."/>
            <person name="Sultana T."/>
            <person name="Kesanakurti P."/>
            <person name="Hambleton S."/>
        </authorList>
    </citation>
    <scope>NUCLEOTIDE SEQUENCE</scope>
    <source>
        <strain evidence="2">DAOMC 236422</strain>
    </source>
</reference>
<feature type="region of interest" description="Disordered" evidence="1">
    <location>
        <begin position="987"/>
        <end position="1485"/>
    </location>
</feature>
<feature type="compositionally biased region" description="Low complexity" evidence="1">
    <location>
        <begin position="1411"/>
        <end position="1433"/>
    </location>
</feature>
<feature type="compositionally biased region" description="Basic and acidic residues" evidence="1">
    <location>
        <begin position="1284"/>
        <end position="1296"/>
    </location>
</feature>
<dbReference type="EMBL" id="LWDG02000002">
    <property type="protein sequence ID" value="KAE8272176.1"/>
    <property type="molecule type" value="Genomic_DNA"/>
</dbReference>
<feature type="compositionally biased region" description="Polar residues" evidence="1">
    <location>
        <begin position="1013"/>
        <end position="1026"/>
    </location>
</feature>
<feature type="region of interest" description="Disordered" evidence="1">
    <location>
        <begin position="672"/>
        <end position="698"/>
    </location>
</feature>
<feature type="compositionally biased region" description="Low complexity" evidence="1">
    <location>
        <begin position="1297"/>
        <end position="1333"/>
    </location>
</feature>
<feature type="compositionally biased region" description="Low complexity" evidence="1">
    <location>
        <begin position="1355"/>
        <end position="1364"/>
    </location>
</feature>
<feature type="compositionally biased region" description="Low complexity" evidence="1">
    <location>
        <begin position="218"/>
        <end position="227"/>
    </location>
</feature>
<feature type="compositionally biased region" description="Polar residues" evidence="1">
    <location>
        <begin position="324"/>
        <end position="336"/>
    </location>
</feature>
<feature type="compositionally biased region" description="Low complexity" evidence="1">
    <location>
        <begin position="1134"/>
        <end position="1146"/>
    </location>
</feature>
<feature type="region of interest" description="Disordered" evidence="1">
    <location>
        <begin position="50"/>
        <end position="104"/>
    </location>
</feature>
<gene>
    <name evidence="2" type="ORF">A4X09_0g133</name>
</gene>
<evidence type="ECO:0000256" key="1">
    <source>
        <dbReference type="SAM" id="MobiDB-lite"/>
    </source>
</evidence>
<dbReference type="Proteomes" id="UP000078113">
    <property type="component" value="Unassembled WGS sequence"/>
</dbReference>
<feature type="compositionally biased region" description="Low complexity" evidence="1">
    <location>
        <begin position="1381"/>
        <end position="1399"/>
    </location>
</feature>
<feature type="compositionally biased region" description="Polar residues" evidence="1">
    <location>
        <begin position="50"/>
        <end position="68"/>
    </location>
</feature>
<feature type="region of interest" description="Disordered" evidence="1">
    <location>
        <begin position="158"/>
        <end position="412"/>
    </location>
</feature>